<dbReference type="AlphaFoldDB" id="A0A6J6I4M9"/>
<organism evidence="1">
    <name type="scientific">freshwater metagenome</name>
    <dbReference type="NCBI Taxonomy" id="449393"/>
    <lineage>
        <taxon>unclassified sequences</taxon>
        <taxon>metagenomes</taxon>
        <taxon>ecological metagenomes</taxon>
    </lineage>
</organism>
<dbReference type="PANTHER" id="PTHR24314">
    <property type="entry name" value="NON-SPECIFIC LIPID TRANSFER PROTEIN-RELATED"/>
    <property type="match status" value="1"/>
</dbReference>
<proteinExistence type="predicted"/>
<dbReference type="InterPro" id="IPR036291">
    <property type="entry name" value="NAD(P)-bd_dom_sf"/>
</dbReference>
<dbReference type="PRINTS" id="PR00081">
    <property type="entry name" value="GDHRDH"/>
</dbReference>
<evidence type="ECO:0000313" key="1">
    <source>
        <dbReference type="EMBL" id="CAB4620590.1"/>
    </source>
</evidence>
<name>A0A6J6I4M9_9ZZZZ</name>
<protein>
    <submittedName>
        <fullName evidence="1">Unannotated protein</fullName>
    </submittedName>
</protein>
<dbReference type="InterPro" id="IPR002347">
    <property type="entry name" value="SDR_fam"/>
</dbReference>
<dbReference type="InterPro" id="IPR052625">
    <property type="entry name" value="Chl_b_Red"/>
</dbReference>
<reference evidence="1" key="1">
    <citation type="submission" date="2020-05" db="EMBL/GenBank/DDBJ databases">
        <authorList>
            <person name="Chiriac C."/>
            <person name="Salcher M."/>
            <person name="Ghai R."/>
            <person name="Kavagutti S V."/>
        </authorList>
    </citation>
    <scope>NUCLEOTIDE SEQUENCE</scope>
</reference>
<dbReference type="PRINTS" id="PR00080">
    <property type="entry name" value="SDRFAMILY"/>
</dbReference>
<gene>
    <name evidence="1" type="ORF">UFOPK1939_00539</name>
</gene>
<sequence>MREFIKAGCRVTFTGSSEASTAKGLEALGGASANLTAVACNITDRDQVQAVWDHAVATFGRVDIWINNAGISLPRKPFQEHSVTDLQDIVDTNIVGIFNGDAVAMKGMLAQGSGYIWNMEGFGSNGQTSSGLGPYGATKRALNYLTKVLIKELKGTGVGMGYLSPGIVATDLLIQDYEDDMEQWEKVKKTFNILGDTVETVTPYLVEGVLKTEKSGKRVAWLTPAKAGGRFATAGFKKRNLFDQIDPRKTMDQQDAS</sequence>
<accession>A0A6J6I4M9</accession>
<dbReference type="CDD" id="cd05233">
    <property type="entry name" value="SDR_c"/>
    <property type="match status" value="1"/>
</dbReference>
<dbReference type="Pfam" id="PF00106">
    <property type="entry name" value="adh_short"/>
    <property type="match status" value="1"/>
</dbReference>
<dbReference type="EMBL" id="CAEZVF010000063">
    <property type="protein sequence ID" value="CAB4620590.1"/>
    <property type="molecule type" value="Genomic_DNA"/>
</dbReference>
<dbReference type="GO" id="GO:0034256">
    <property type="term" value="F:chlorophyll(ide) b reductase activity"/>
    <property type="evidence" value="ECO:0007669"/>
    <property type="project" value="TreeGrafter"/>
</dbReference>
<dbReference type="Gene3D" id="3.40.50.720">
    <property type="entry name" value="NAD(P)-binding Rossmann-like Domain"/>
    <property type="match status" value="1"/>
</dbReference>
<dbReference type="GO" id="GO:0010304">
    <property type="term" value="P:PSII associated light-harvesting complex II catabolic process"/>
    <property type="evidence" value="ECO:0007669"/>
    <property type="project" value="TreeGrafter"/>
</dbReference>
<dbReference type="GO" id="GO:0015996">
    <property type="term" value="P:chlorophyll catabolic process"/>
    <property type="evidence" value="ECO:0007669"/>
    <property type="project" value="TreeGrafter"/>
</dbReference>
<dbReference type="SUPFAM" id="SSF51735">
    <property type="entry name" value="NAD(P)-binding Rossmann-fold domains"/>
    <property type="match status" value="1"/>
</dbReference>
<dbReference type="PANTHER" id="PTHR24314:SF21">
    <property type="entry name" value="CHLOROPHYLL(IDE) B REDUCTASE NYC1, CHLOROPLASTIC-RELATED"/>
    <property type="match status" value="1"/>
</dbReference>